<sequence length="224" mass="25610">MSDIKPDQHDEHKERLGRPPYCLSEDKKKDGFKAKWTGQCYCGNVQYEIDQDPVDACYCHCRTCQRTHGATYQWAAIVPKDAMHFKSGEGNLHFYSTNHKKMEYVLPCKVSCGMCQSPIMDEGRNMCLIFPGLIHGMHEGELKHNGPFKASHHMFYESCVEDIANDSIAKFSGKKGEGPMNEAAHKMMPEIKKKQAEKEEKKKREKEESDKEGGDDSSKKQKKE</sequence>
<evidence type="ECO:0000256" key="1">
    <source>
        <dbReference type="ARBA" id="ARBA00005495"/>
    </source>
</evidence>
<keyword evidence="4" id="KW-0456">Lyase</keyword>
<comment type="caution">
    <text evidence="7">The sequence shown here is derived from an EMBL/GenBank/DDBJ whole genome shotgun (WGS) entry which is preliminary data.</text>
</comment>
<evidence type="ECO:0000259" key="6">
    <source>
        <dbReference type="PROSITE" id="PS51891"/>
    </source>
</evidence>
<dbReference type="InterPro" id="IPR006913">
    <property type="entry name" value="CENP-V/GFA"/>
</dbReference>
<reference evidence="7" key="1">
    <citation type="submission" date="2020-04" db="EMBL/GenBank/DDBJ databases">
        <title>Analysis of mating type loci in Filobasidium floriforme.</title>
        <authorList>
            <person name="Nowrousian M."/>
        </authorList>
    </citation>
    <scope>NUCLEOTIDE SEQUENCE</scope>
    <source>
        <strain evidence="7">CBS 6242</strain>
    </source>
</reference>
<dbReference type="EMBL" id="JABELV010000071">
    <property type="protein sequence ID" value="KAG7532219.1"/>
    <property type="molecule type" value="Genomic_DNA"/>
</dbReference>
<keyword evidence="8" id="KW-1185">Reference proteome</keyword>
<dbReference type="SUPFAM" id="SSF51316">
    <property type="entry name" value="Mss4-like"/>
    <property type="match status" value="1"/>
</dbReference>
<organism evidence="7 8">
    <name type="scientific">Filobasidium floriforme</name>
    <dbReference type="NCBI Taxonomy" id="5210"/>
    <lineage>
        <taxon>Eukaryota</taxon>
        <taxon>Fungi</taxon>
        <taxon>Dikarya</taxon>
        <taxon>Basidiomycota</taxon>
        <taxon>Agaricomycotina</taxon>
        <taxon>Tremellomycetes</taxon>
        <taxon>Filobasidiales</taxon>
        <taxon>Filobasidiaceae</taxon>
        <taxon>Filobasidium</taxon>
    </lineage>
</organism>
<feature type="region of interest" description="Disordered" evidence="5">
    <location>
        <begin position="171"/>
        <end position="224"/>
    </location>
</feature>
<feature type="domain" description="CENP-V/GFA" evidence="6">
    <location>
        <begin position="36"/>
        <end position="157"/>
    </location>
</feature>
<evidence type="ECO:0000256" key="4">
    <source>
        <dbReference type="ARBA" id="ARBA00023239"/>
    </source>
</evidence>
<keyword evidence="3" id="KW-0862">Zinc</keyword>
<dbReference type="PROSITE" id="PS51891">
    <property type="entry name" value="CENP_V_GFA"/>
    <property type="match status" value="1"/>
</dbReference>
<dbReference type="Pfam" id="PF04828">
    <property type="entry name" value="GFA"/>
    <property type="match status" value="1"/>
</dbReference>
<gene>
    <name evidence="7" type="ORF">FFLO_03768</name>
</gene>
<dbReference type="PANTHER" id="PTHR33337:SF40">
    <property type="entry name" value="CENP-V_GFA DOMAIN-CONTAINING PROTEIN-RELATED"/>
    <property type="match status" value="1"/>
</dbReference>
<name>A0A8K0NSW2_9TREE</name>
<evidence type="ECO:0000313" key="8">
    <source>
        <dbReference type="Proteomes" id="UP000812966"/>
    </source>
</evidence>
<keyword evidence="2" id="KW-0479">Metal-binding</keyword>
<dbReference type="AlphaFoldDB" id="A0A8K0NSW2"/>
<dbReference type="Proteomes" id="UP000812966">
    <property type="component" value="Unassembled WGS sequence"/>
</dbReference>
<dbReference type="GO" id="GO:0046872">
    <property type="term" value="F:metal ion binding"/>
    <property type="evidence" value="ECO:0007669"/>
    <property type="project" value="UniProtKB-KW"/>
</dbReference>
<evidence type="ECO:0000256" key="5">
    <source>
        <dbReference type="SAM" id="MobiDB-lite"/>
    </source>
</evidence>
<protein>
    <recommendedName>
        <fullName evidence="6">CENP-V/GFA domain-containing protein</fullName>
    </recommendedName>
</protein>
<dbReference type="InterPro" id="IPR011057">
    <property type="entry name" value="Mss4-like_sf"/>
</dbReference>
<accession>A0A8K0NSW2</accession>
<evidence type="ECO:0000313" key="7">
    <source>
        <dbReference type="EMBL" id="KAG7532219.1"/>
    </source>
</evidence>
<evidence type="ECO:0000256" key="2">
    <source>
        <dbReference type="ARBA" id="ARBA00022723"/>
    </source>
</evidence>
<proteinExistence type="inferred from homology"/>
<dbReference type="Gene3D" id="3.90.1590.10">
    <property type="entry name" value="glutathione-dependent formaldehyde- activating enzyme (gfa)"/>
    <property type="match status" value="1"/>
</dbReference>
<evidence type="ECO:0000256" key="3">
    <source>
        <dbReference type="ARBA" id="ARBA00022833"/>
    </source>
</evidence>
<dbReference type="GO" id="GO:0016846">
    <property type="term" value="F:carbon-sulfur lyase activity"/>
    <property type="evidence" value="ECO:0007669"/>
    <property type="project" value="InterPro"/>
</dbReference>
<comment type="similarity">
    <text evidence="1">Belongs to the Gfa family.</text>
</comment>
<dbReference type="OrthoDB" id="9970124at2759"/>
<dbReference type="PANTHER" id="PTHR33337">
    <property type="entry name" value="GFA DOMAIN-CONTAINING PROTEIN"/>
    <property type="match status" value="1"/>
</dbReference>
<feature type="compositionally biased region" description="Basic and acidic residues" evidence="5">
    <location>
        <begin position="183"/>
        <end position="224"/>
    </location>
</feature>